<dbReference type="EMBL" id="JBJQND010000010">
    <property type="protein sequence ID" value="KAL3863395.1"/>
    <property type="molecule type" value="Genomic_DNA"/>
</dbReference>
<evidence type="ECO:0000313" key="1">
    <source>
        <dbReference type="EMBL" id="KAL3863395.1"/>
    </source>
</evidence>
<organism evidence="1 2">
    <name type="scientific">Sinanodonta woodiana</name>
    <name type="common">Chinese pond mussel</name>
    <name type="synonym">Anodonta woodiana</name>
    <dbReference type="NCBI Taxonomy" id="1069815"/>
    <lineage>
        <taxon>Eukaryota</taxon>
        <taxon>Metazoa</taxon>
        <taxon>Spiralia</taxon>
        <taxon>Lophotrochozoa</taxon>
        <taxon>Mollusca</taxon>
        <taxon>Bivalvia</taxon>
        <taxon>Autobranchia</taxon>
        <taxon>Heteroconchia</taxon>
        <taxon>Palaeoheterodonta</taxon>
        <taxon>Unionida</taxon>
        <taxon>Unionoidea</taxon>
        <taxon>Unionidae</taxon>
        <taxon>Unioninae</taxon>
        <taxon>Sinanodonta</taxon>
    </lineage>
</organism>
<dbReference type="Proteomes" id="UP001634394">
    <property type="component" value="Unassembled WGS sequence"/>
</dbReference>
<evidence type="ECO:0000313" key="2">
    <source>
        <dbReference type="Proteomes" id="UP001634394"/>
    </source>
</evidence>
<proteinExistence type="predicted"/>
<sequence>MSQMYISSTFRHKTFTPDFSIREGAASTGQMTMSSPQSVITRCIFLSLICIPLLLPSASSREIGPPSPRCIDVHGKCLPRLVPRPDLPNISKRIQMCDKEVLICHNQRCGCIRNNFSENIYL</sequence>
<comment type="caution">
    <text evidence="1">The sequence shown here is derived from an EMBL/GenBank/DDBJ whole genome shotgun (WGS) entry which is preliminary data.</text>
</comment>
<gene>
    <name evidence="1" type="ORF">ACJMK2_005152</name>
</gene>
<reference evidence="1 2" key="1">
    <citation type="submission" date="2024-11" db="EMBL/GenBank/DDBJ databases">
        <title>Chromosome-level genome assembly of the freshwater bivalve Anodonta woodiana.</title>
        <authorList>
            <person name="Chen X."/>
        </authorList>
    </citation>
    <scope>NUCLEOTIDE SEQUENCE [LARGE SCALE GENOMIC DNA]</scope>
    <source>
        <strain evidence="1">MN2024</strain>
        <tissue evidence="1">Gills</tissue>
    </source>
</reference>
<name>A0ABD3VSM2_SINWO</name>
<keyword evidence="2" id="KW-1185">Reference proteome</keyword>
<protein>
    <submittedName>
        <fullName evidence="1">Uncharacterized protein</fullName>
    </submittedName>
</protein>
<accession>A0ABD3VSM2</accession>
<dbReference type="AlphaFoldDB" id="A0ABD3VSM2"/>